<dbReference type="Proteomes" id="UP000186817">
    <property type="component" value="Unassembled WGS sequence"/>
</dbReference>
<comment type="caution">
    <text evidence="1">The sequence shown here is derived from an EMBL/GenBank/DDBJ whole genome shotgun (WGS) entry which is preliminary data.</text>
</comment>
<evidence type="ECO:0000313" key="2">
    <source>
        <dbReference type="Proteomes" id="UP000186817"/>
    </source>
</evidence>
<evidence type="ECO:0000313" key="1">
    <source>
        <dbReference type="EMBL" id="OLP83135.1"/>
    </source>
</evidence>
<reference evidence="1 2" key="1">
    <citation type="submission" date="2016-02" db="EMBL/GenBank/DDBJ databases">
        <title>Genome analysis of coral dinoflagellate symbionts highlights evolutionary adaptations to a symbiotic lifestyle.</title>
        <authorList>
            <person name="Aranda M."/>
            <person name="Li Y."/>
            <person name="Liew Y.J."/>
            <person name="Baumgarten S."/>
            <person name="Simakov O."/>
            <person name="Wilson M."/>
            <person name="Piel J."/>
            <person name="Ashoor H."/>
            <person name="Bougouffa S."/>
            <person name="Bajic V.B."/>
            <person name="Ryu T."/>
            <person name="Ravasi T."/>
            <person name="Bayer T."/>
            <person name="Micklem G."/>
            <person name="Kim H."/>
            <person name="Bhak J."/>
            <person name="Lajeunesse T.C."/>
            <person name="Voolstra C.R."/>
        </authorList>
    </citation>
    <scope>NUCLEOTIDE SEQUENCE [LARGE SCALE GENOMIC DNA]</scope>
    <source>
        <strain evidence="1 2">CCMP2467</strain>
    </source>
</reference>
<accession>A0A1Q9CJQ5</accession>
<dbReference type="EMBL" id="LSRX01001139">
    <property type="protein sequence ID" value="OLP83135.1"/>
    <property type="molecule type" value="Genomic_DNA"/>
</dbReference>
<protein>
    <submittedName>
        <fullName evidence="1">Uncharacterized protein</fullName>
    </submittedName>
</protein>
<keyword evidence="2" id="KW-1185">Reference proteome</keyword>
<sequence length="307" mass="34686">MAVSATGTGQALAWLEVAAGLMTWTWKLKLGVSLVCFALMLFMYWGRGRRFQRLQLLATTNDPADNAAESGEAQAEPMLDLVRGLRKMLLELQSLVTEEGAMTRQGMLFEDVQARIQAVVNKAVSNSNALEKIAQRLETIHSGLAKTDYLQTLKKDLLEFFEKTGLAQNEDLVKKLDAFLKKAFEKLKSDTEASLVTCTTTIQRDFNVLKKNQSLFGSAMGDKFQEILKEMAKNYDNMQKVCKETRDLVRWQQSQLETLQTGTDHLPDRLCILRDTLNDTQQLALDVKGYVEDLKGQMEDDKSRQEC</sequence>
<name>A0A1Q9CJQ5_SYMMI</name>
<dbReference type="AlphaFoldDB" id="A0A1Q9CJQ5"/>
<dbReference type="OrthoDB" id="416117at2759"/>
<proteinExistence type="predicted"/>
<organism evidence="1 2">
    <name type="scientific">Symbiodinium microadriaticum</name>
    <name type="common">Dinoflagellate</name>
    <name type="synonym">Zooxanthella microadriatica</name>
    <dbReference type="NCBI Taxonomy" id="2951"/>
    <lineage>
        <taxon>Eukaryota</taxon>
        <taxon>Sar</taxon>
        <taxon>Alveolata</taxon>
        <taxon>Dinophyceae</taxon>
        <taxon>Suessiales</taxon>
        <taxon>Symbiodiniaceae</taxon>
        <taxon>Symbiodinium</taxon>
    </lineage>
</organism>
<gene>
    <name evidence="1" type="ORF">AK812_SmicGene36146</name>
</gene>